<name>A0ABQ8DA12_BRANA</name>
<reference evidence="2 3" key="1">
    <citation type="submission" date="2021-05" db="EMBL/GenBank/DDBJ databases">
        <title>Genome Assembly of Synthetic Allotetraploid Brassica napus Reveals Homoeologous Exchanges between Subgenomes.</title>
        <authorList>
            <person name="Davis J.T."/>
        </authorList>
    </citation>
    <scope>NUCLEOTIDE SEQUENCE [LARGE SCALE GENOMIC DNA]</scope>
    <source>
        <strain evidence="3">cv. Da-Ae</strain>
        <tissue evidence="2">Seedling</tissue>
    </source>
</reference>
<keyword evidence="3" id="KW-1185">Reference proteome</keyword>
<feature type="non-terminal residue" evidence="2">
    <location>
        <position position="1"/>
    </location>
</feature>
<proteinExistence type="predicted"/>
<evidence type="ECO:0000313" key="3">
    <source>
        <dbReference type="Proteomes" id="UP000824890"/>
    </source>
</evidence>
<comment type="caution">
    <text evidence="2">The sequence shown here is derived from an EMBL/GenBank/DDBJ whole genome shotgun (WGS) entry which is preliminary data.</text>
</comment>
<dbReference type="Proteomes" id="UP000824890">
    <property type="component" value="Unassembled WGS sequence"/>
</dbReference>
<protein>
    <submittedName>
        <fullName evidence="2">Uncharacterized protein</fullName>
    </submittedName>
</protein>
<dbReference type="EMBL" id="JAGKQM010000005">
    <property type="protein sequence ID" value="KAH0925807.1"/>
    <property type="molecule type" value="Genomic_DNA"/>
</dbReference>
<sequence length="71" mass="8081">WRGQWRGGEASLGSLRSKKTSRVVIERAPVVDPVRYAFRLIELYKFAKRSFMGMMKKYSTSAHSHASSCAD</sequence>
<evidence type="ECO:0000313" key="2">
    <source>
        <dbReference type="EMBL" id="KAH0925807.1"/>
    </source>
</evidence>
<organism evidence="2 3">
    <name type="scientific">Brassica napus</name>
    <name type="common">Rape</name>
    <dbReference type="NCBI Taxonomy" id="3708"/>
    <lineage>
        <taxon>Eukaryota</taxon>
        <taxon>Viridiplantae</taxon>
        <taxon>Streptophyta</taxon>
        <taxon>Embryophyta</taxon>
        <taxon>Tracheophyta</taxon>
        <taxon>Spermatophyta</taxon>
        <taxon>Magnoliopsida</taxon>
        <taxon>eudicotyledons</taxon>
        <taxon>Gunneridae</taxon>
        <taxon>Pentapetalae</taxon>
        <taxon>rosids</taxon>
        <taxon>malvids</taxon>
        <taxon>Brassicales</taxon>
        <taxon>Brassicaceae</taxon>
        <taxon>Brassiceae</taxon>
        <taxon>Brassica</taxon>
    </lineage>
</organism>
<dbReference type="EMBL" id="JAGKQM010000006">
    <property type="protein sequence ID" value="KAH0923919.1"/>
    <property type="molecule type" value="Genomic_DNA"/>
</dbReference>
<evidence type="ECO:0000313" key="1">
    <source>
        <dbReference type="EMBL" id="KAH0923919.1"/>
    </source>
</evidence>
<accession>A0ABQ8DA12</accession>
<gene>
    <name evidence="2" type="ORF">HID58_018063</name>
    <name evidence="1" type="ORF">HID58_023937</name>
</gene>